<protein>
    <recommendedName>
        <fullName evidence="2">SUZ domain-containing protein</fullName>
    </recommendedName>
</protein>
<feature type="compositionally biased region" description="Polar residues" evidence="1">
    <location>
        <begin position="131"/>
        <end position="141"/>
    </location>
</feature>
<feature type="domain" description="SUZ" evidence="2">
    <location>
        <begin position="58"/>
        <end position="132"/>
    </location>
</feature>
<organism evidence="3 4">
    <name type="scientific">Laetiporus sulphureus 93-53</name>
    <dbReference type="NCBI Taxonomy" id="1314785"/>
    <lineage>
        <taxon>Eukaryota</taxon>
        <taxon>Fungi</taxon>
        <taxon>Dikarya</taxon>
        <taxon>Basidiomycota</taxon>
        <taxon>Agaricomycotina</taxon>
        <taxon>Agaricomycetes</taxon>
        <taxon>Polyporales</taxon>
        <taxon>Laetiporus</taxon>
    </lineage>
</organism>
<feature type="region of interest" description="Disordered" evidence="1">
    <location>
        <begin position="1"/>
        <end position="62"/>
    </location>
</feature>
<dbReference type="GeneID" id="63830323"/>
<dbReference type="AlphaFoldDB" id="A0A165BTI8"/>
<feature type="compositionally biased region" description="Polar residues" evidence="1">
    <location>
        <begin position="1"/>
        <end position="12"/>
    </location>
</feature>
<dbReference type="STRING" id="1314785.A0A165BTI8"/>
<dbReference type="EMBL" id="KV427662">
    <property type="protein sequence ID" value="KZT01622.1"/>
    <property type="molecule type" value="Genomic_DNA"/>
</dbReference>
<dbReference type="PANTHER" id="PTHR31796">
    <property type="entry name" value="SUZ DOMAIN-CONTAINING PROTEIN 1"/>
    <property type="match status" value="1"/>
</dbReference>
<accession>A0A165BTI8</accession>
<evidence type="ECO:0000313" key="3">
    <source>
        <dbReference type="EMBL" id="KZT01622.1"/>
    </source>
</evidence>
<evidence type="ECO:0000313" key="4">
    <source>
        <dbReference type="Proteomes" id="UP000076871"/>
    </source>
</evidence>
<keyword evidence="4" id="KW-1185">Reference proteome</keyword>
<feature type="compositionally biased region" description="Acidic residues" evidence="1">
    <location>
        <begin position="32"/>
        <end position="45"/>
    </location>
</feature>
<dbReference type="Proteomes" id="UP000076871">
    <property type="component" value="Unassembled WGS sequence"/>
</dbReference>
<dbReference type="InParanoid" id="A0A165BTI8"/>
<gene>
    <name evidence="3" type="ORF">LAESUDRAFT_763621</name>
</gene>
<feature type="compositionally biased region" description="Low complexity" evidence="1">
    <location>
        <begin position="180"/>
        <end position="194"/>
    </location>
</feature>
<feature type="compositionally biased region" description="Gly residues" evidence="1">
    <location>
        <begin position="197"/>
        <end position="206"/>
    </location>
</feature>
<dbReference type="InterPro" id="IPR039228">
    <property type="entry name" value="SZRD1"/>
</dbReference>
<proteinExistence type="predicted"/>
<dbReference type="InterPro" id="IPR024771">
    <property type="entry name" value="SUZ"/>
</dbReference>
<evidence type="ECO:0000259" key="2">
    <source>
        <dbReference type="PROSITE" id="PS51673"/>
    </source>
</evidence>
<dbReference type="OrthoDB" id="5373615at2759"/>
<name>A0A165BTI8_9APHY</name>
<reference evidence="3 4" key="1">
    <citation type="journal article" date="2016" name="Mol. Biol. Evol.">
        <title>Comparative Genomics of Early-Diverging Mushroom-Forming Fungi Provides Insights into the Origins of Lignocellulose Decay Capabilities.</title>
        <authorList>
            <person name="Nagy L.G."/>
            <person name="Riley R."/>
            <person name="Tritt A."/>
            <person name="Adam C."/>
            <person name="Daum C."/>
            <person name="Floudas D."/>
            <person name="Sun H."/>
            <person name="Yadav J.S."/>
            <person name="Pangilinan J."/>
            <person name="Larsson K.H."/>
            <person name="Matsuura K."/>
            <person name="Barry K."/>
            <person name="Labutti K."/>
            <person name="Kuo R."/>
            <person name="Ohm R.A."/>
            <person name="Bhattacharya S.S."/>
            <person name="Shirouzu T."/>
            <person name="Yoshinaga Y."/>
            <person name="Martin F.M."/>
            <person name="Grigoriev I.V."/>
            <person name="Hibbett D.S."/>
        </authorList>
    </citation>
    <scope>NUCLEOTIDE SEQUENCE [LARGE SCALE GENOMIC DNA]</scope>
    <source>
        <strain evidence="3 4">93-53</strain>
    </source>
</reference>
<dbReference type="PANTHER" id="PTHR31796:SF2">
    <property type="entry name" value="SUZ DOMAIN-CONTAINING PROTEIN 1"/>
    <property type="match status" value="1"/>
</dbReference>
<feature type="region of interest" description="Disordered" evidence="1">
    <location>
        <begin position="83"/>
        <end position="206"/>
    </location>
</feature>
<dbReference type="RefSeq" id="XP_040759362.1">
    <property type="nucleotide sequence ID" value="XM_040913295.1"/>
</dbReference>
<evidence type="ECO:0000256" key="1">
    <source>
        <dbReference type="SAM" id="MobiDB-lite"/>
    </source>
</evidence>
<feature type="compositionally biased region" description="Low complexity" evidence="1">
    <location>
        <begin position="90"/>
        <end position="100"/>
    </location>
</feature>
<dbReference type="Pfam" id="PF12752">
    <property type="entry name" value="SUZ"/>
    <property type="match status" value="1"/>
</dbReference>
<sequence>MSLASTSSSTDAWDQPPTASYVPRRPVQPESVPDDWDEDSEDEEDQQKLWEAANNKAPMPELVISASSTAPVVSPPPAAFQPALRILKRPTSSASSSASATPPPPLTESQKSYAEREAQYQAARQRIFRPGNTQGDNYSWSRQEESIAASNAAFGDSSPRGAPGVKVIRNPKGPNASANTDDGGSASGSRTARGFALRGGRGTLRR</sequence>
<dbReference type="PROSITE" id="PS51673">
    <property type="entry name" value="SUZ"/>
    <property type="match status" value="1"/>
</dbReference>